<dbReference type="CDD" id="cd07182">
    <property type="entry name" value="RNase_HII_bacteria_HII_like"/>
    <property type="match status" value="1"/>
</dbReference>
<comment type="subcellular location">
    <subcellularLocation>
        <location evidence="4">Cytoplasm</location>
    </subcellularLocation>
</comment>
<evidence type="ECO:0000256" key="6">
    <source>
        <dbReference type="ARBA" id="ARBA00022490"/>
    </source>
</evidence>
<keyword evidence="14" id="KW-0812">Transmembrane</keyword>
<comment type="caution">
    <text evidence="16">The sequence shown here is derived from an EMBL/GenBank/DDBJ whole genome shotgun (WGS) entry which is preliminary data.</text>
</comment>
<dbReference type="PANTHER" id="PTHR10954:SF18">
    <property type="entry name" value="RIBONUCLEASE HII"/>
    <property type="match status" value="1"/>
</dbReference>
<comment type="cofactor">
    <cofactor evidence="2">
        <name>Mg(2+)</name>
        <dbReference type="ChEBI" id="CHEBI:18420"/>
    </cofactor>
</comment>
<evidence type="ECO:0000256" key="5">
    <source>
        <dbReference type="ARBA" id="ARBA00007383"/>
    </source>
</evidence>
<dbReference type="InterPro" id="IPR022898">
    <property type="entry name" value="RNase_HII"/>
</dbReference>
<feature type="binding site" evidence="12">
    <location>
        <position position="156"/>
    </location>
    <ligand>
        <name>a divalent metal cation</name>
        <dbReference type="ChEBI" id="CHEBI:60240"/>
    </ligand>
</feature>
<feature type="transmembrane region" description="Helical" evidence="14">
    <location>
        <begin position="20"/>
        <end position="42"/>
    </location>
</feature>
<dbReference type="GO" id="GO:0032299">
    <property type="term" value="C:ribonuclease H2 complex"/>
    <property type="evidence" value="ECO:0007669"/>
    <property type="project" value="TreeGrafter"/>
</dbReference>
<comment type="function">
    <text evidence="3 13">Endonuclease that specifically degrades the RNA of RNA-DNA hybrids.</text>
</comment>
<evidence type="ECO:0000256" key="13">
    <source>
        <dbReference type="RuleBase" id="RU003515"/>
    </source>
</evidence>
<name>A0A1F8F940_9BACT</name>
<evidence type="ECO:0000256" key="1">
    <source>
        <dbReference type="ARBA" id="ARBA00000077"/>
    </source>
</evidence>
<evidence type="ECO:0000256" key="14">
    <source>
        <dbReference type="SAM" id="Phobius"/>
    </source>
</evidence>
<dbReference type="GO" id="GO:0046872">
    <property type="term" value="F:metal ion binding"/>
    <property type="evidence" value="ECO:0007669"/>
    <property type="project" value="UniProtKB-KW"/>
</dbReference>
<dbReference type="InterPro" id="IPR036397">
    <property type="entry name" value="RNaseH_sf"/>
</dbReference>
<protein>
    <recommendedName>
        <fullName evidence="13">Ribonuclease</fullName>
        <ecNumber evidence="13">3.1.26.4</ecNumber>
    </recommendedName>
</protein>
<evidence type="ECO:0000259" key="15">
    <source>
        <dbReference type="PROSITE" id="PS51975"/>
    </source>
</evidence>
<dbReference type="GO" id="GO:0043137">
    <property type="term" value="P:DNA replication, removal of RNA primer"/>
    <property type="evidence" value="ECO:0007669"/>
    <property type="project" value="TreeGrafter"/>
</dbReference>
<dbReference type="AlphaFoldDB" id="A0A1F8F940"/>
<dbReference type="SUPFAM" id="SSF53098">
    <property type="entry name" value="Ribonuclease H-like"/>
    <property type="match status" value="1"/>
</dbReference>
<evidence type="ECO:0000256" key="2">
    <source>
        <dbReference type="ARBA" id="ARBA00001946"/>
    </source>
</evidence>
<feature type="domain" description="RNase H type-2" evidence="15">
    <location>
        <begin position="18"/>
        <end position="240"/>
    </location>
</feature>
<gene>
    <name evidence="16" type="ORF">A3J46_05185</name>
</gene>
<keyword evidence="11" id="KW-0464">Manganese</keyword>
<comment type="similarity">
    <text evidence="5 13">Belongs to the RNase HII family.</text>
</comment>
<comment type="cofactor">
    <cofactor evidence="12">
        <name>Mn(2+)</name>
        <dbReference type="ChEBI" id="CHEBI:29035"/>
    </cofactor>
    <cofactor evidence="12">
        <name>Mg(2+)</name>
        <dbReference type="ChEBI" id="CHEBI:18420"/>
    </cofactor>
    <text evidence="12">Manganese or magnesium. Binds 1 divalent metal ion per monomer in the absence of substrate. May bind a second metal ion after substrate binding.</text>
</comment>
<comment type="catalytic activity">
    <reaction evidence="1 12 13">
        <text>Endonucleolytic cleavage to 5'-phosphomonoester.</text>
        <dbReference type="EC" id="3.1.26.4"/>
    </reaction>
</comment>
<dbReference type="GO" id="GO:0004523">
    <property type="term" value="F:RNA-DNA hybrid ribonuclease activity"/>
    <property type="evidence" value="ECO:0007669"/>
    <property type="project" value="UniProtKB-UniRule"/>
</dbReference>
<dbReference type="InterPro" id="IPR001352">
    <property type="entry name" value="RNase_HII/HIII"/>
</dbReference>
<evidence type="ECO:0000256" key="4">
    <source>
        <dbReference type="ARBA" id="ARBA00004496"/>
    </source>
</evidence>
<evidence type="ECO:0000256" key="10">
    <source>
        <dbReference type="ARBA" id="ARBA00022801"/>
    </source>
</evidence>
<keyword evidence="10 12" id="KW-0378">Hydrolase</keyword>
<keyword evidence="8 12" id="KW-0479">Metal-binding</keyword>
<feature type="binding site" evidence="12">
    <location>
        <position position="24"/>
    </location>
    <ligand>
        <name>a divalent metal cation</name>
        <dbReference type="ChEBI" id="CHEBI:60240"/>
    </ligand>
</feature>
<dbReference type="InterPro" id="IPR012337">
    <property type="entry name" value="RNaseH-like_sf"/>
</dbReference>
<keyword evidence="9 12" id="KW-0255">Endonuclease</keyword>
<keyword evidence="6" id="KW-0963">Cytoplasm</keyword>
<dbReference type="GO" id="GO:0003723">
    <property type="term" value="F:RNA binding"/>
    <property type="evidence" value="ECO:0007669"/>
    <property type="project" value="UniProtKB-UniRule"/>
</dbReference>
<dbReference type="PANTHER" id="PTHR10954">
    <property type="entry name" value="RIBONUCLEASE H2 SUBUNIT A"/>
    <property type="match status" value="1"/>
</dbReference>
<keyword evidence="14" id="KW-1133">Transmembrane helix</keyword>
<dbReference type="NCBIfam" id="NF000595">
    <property type="entry name" value="PRK00015.1-3"/>
    <property type="match status" value="1"/>
</dbReference>
<dbReference type="GO" id="GO:0006298">
    <property type="term" value="P:mismatch repair"/>
    <property type="evidence" value="ECO:0007669"/>
    <property type="project" value="TreeGrafter"/>
</dbReference>
<dbReference type="EMBL" id="MGJP01000044">
    <property type="protein sequence ID" value="OGN09118.1"/>
    <property type="molecule type" value="Genomic_DNA"/>
</dbReference>
<feature type="binding site" evidence="12">
    <location>
        <position position="25"/>
    </location>
    <ligand>
        <name>a divalent metal cation</name>
        <dbReference type="ChEBI" id="CHEBI:60240"/>
    </ligand>
</feature>
<dbReference type="InterPro" id="IPR024567">
    <property type="entry name" value="RNase_HII/HIII_dom"/>
</dbReference>
<reference evidence="16 17" key="1">
    <citation type="journal article" date="2016" name="Nat. Commun.">
        <title>Thousands of microbial genomes shed light on interconnected biogeochemical processes in an aquifer system.</title>
        <authorList>
            <person name="Anantharaman K."/>
            <person name="Brown C.T."/>
            <person name="Hug L.A."/>
            <person name="Sharon I."/>
            <person name="Castelle C.J."/>
            <person name="Probst A.J."/>
            <person name="Thomas B.C."/>
            <person name="Singh A."/>
            <person name="Wilkins M.J."/>
            <person name="Karaoz U."/>
            <person name="Brodie E.L."/>
            <person name="Williams K.H."/>
            <person name="Hubbard S.S."/>
            <person name="Banfield J.F."/>
        </authorList>
    </citation>
    <scope>NUCLEOTIDE SEQUENCE [LARGE SCALE GENOMIC DNA]</scope>
</reference>
<evidence type="ECO:0000256" key="8">
    <source>
        <dbReference type="ARBA" id="ARBA00022723"/>
    </source>
</evidence>
<evidence type="ECO:0000256" key="9">
    <source>
        <dbReference type="ARBA" id="ARBA00022759"/>
    </source>
</evidence>
<evidence type="ECO:0000313" key="16">
    <source>
        <dbReference type="EMBL" id="OGN09118.1"/>
    </source>
</evidence>
<dbReference type="GO" id="GO:0005737">
    <property type="term" value="C:cytoplasm"/>
    <property type="evidence" value="ECO:0007669"/>
    <property type="project" value="UniProtKB-SubCell"/>
</dbReference>
<dbReference type="Proteomes" id="UP000177167">
    <property type="component" value="Unassembled WGS sequence"/>
</dbReference>
<evidence type="ECO:0000256" key="12">
    <source>
        <dbReference type="PROSITE-ProRule" id="PRU01319"/>
    </source>
</evidence>
<keyword evidence="7 12" id="KW-0540">Nuclease</keyword>
<dbReference type="EC" id="3.1.26.4" evidence="13"/>
<dbReference type="Pfam" id="PF01351">
    <property type="entry name" value="RNase_HII"/>
    <property type="match status" value="1"/>
</dbReference>
<dbReference type="PROSITE" id="PS51975">
    <property type="entry name" value="RNASE_H_2"/>
    <property type="match status" value="1"/>
</dbReference>
<keyword evidence="14" id="KW-0472">Membrane</keyword>
<organism evidence="16 17">
    <name type="scientific">Candidatus Yanofskybacteria bacterium RIFCSPHIGHO2_02_FULL_41_11</name>
    <dbReference type="NCBI Taxonomy" id="1802675"/>
    <lineage>
        <taxon>Bacteria</taxon>
        <taxon>Candidatus Yanofskyibacteriota</taxon>
    </lineage>
</organism>
<evidence type="ECO:0000256" key="7">
    <source>
        <dbReference type="ARBA" id="ARBA00022722"/>
    </source>
</evidence>
<evidence type="ECO:0000313" key="17">
    <source>
        <dbReference type="Proteomes" id="UP000177167"/>
    </source>
</evidence>
<accession>A0A1F8F940</accession>
<evidence type="ECO:0000256" key="11">
    <source>
        <dbReference type="ARBA" id="ARBA00023211"/>
    </source>
</evidence>
<dbReference type="Gene3D" id="3.30.420.10">
    <property type="entry name" value="Ribonuclease H-like superfamily/Ribonuclease H"/>
    <property type="match status" value="1"/>
</dbReference>
<evidence type="ECO:0000256" key="3">
    <source>
        <dbReference type="ARBA" id="ARBA00004065"/>
    </source>
</evidence>
<proteinExistence type="inferred from homology"/>
<sequence>MKLPHKTLERKLFASGYSLIFAVDEVGMGCLAGPVVVCAVGFRKKFFNRKHKEYNRLRDSKLLAANQREEYANKLMADKDIQFQVAYAHPKTVDKLNVYNAARLTMKRAIQKLLTNSKFQTLLRQAQDGEHSRTINSKQIQNSKPKIQNKTIVLVDGKTFIKGLNIGQMPVVKGDRKIFAIACASIIAKVHRDKMMARYAKKYLGYGFEKHKGYGTKYHQAQLVTLGPCEIHRKSFRLIY</sequence>